<keyword evidence="3" id="KW-1003">Cell membrane</keyword>
<accession>A0ABP5FLF1</accession>
<evidence type="ECO:0000313" key="9">
    <source>
        <dbReference type="EMBL" id="GAA2029047.1"/>
    </source>
</evidence>
<feature type="transmembrane region" description="Helical" evidence="7">
    <location>
        <begin position="196"/>
        <end position="216"/>
    </location>
</feature>
<dbReference type="RefSeq" id="WP_344666250.1">
    <property type="nucleotide sequence ID" value="NZ_BAAAQN010000015.1"/>
</dbReference>
<dbReference type="Gene3D" id="1.20.1250.20">
    <property type="entry name" value="MFS general substrate transporter like domains"/>
    <property type="match status" value="1"/>
</dbReference>
<dbReference type="InterPro" id="IPR036259">
    <property type="entry name" value="MFS_trans_sf"/>
</dbReference>
<dbReference type="EMBL" id="BAAAQN010000015">
    <property type="protein sequence ID" value="GAA2029047.1"/>
    <property type="molecule type" value="Genomic_DNA"/>
</dbReference>
<dbReference type="Proteomes" id="UP001500751">
    <property type="component" value="Unassembled WGS sequence"/>
</dbReference>
<keyword evidence="5 7" id="KW-1133">Transmembrane helix</keyword>
<organism evidence="9 10">
    <name type="scientific">Catenulispora yoronensis</name>
    <dbReference type="NCBI Taxonomy" id="450799"/>
    <lineage>
        <taxon>Bacteria</taxon>
        <taxon>Bacillati</taxon>
        <taxon>Actinomycetota</taxon>
        <taxon>Actinomycetes</taxon>
        <taxon>Catenulisporales</taxon>
        <taxon>Catenulisporaceae</taxon>
        <taxon>Catenulispora</taxon>
    </lineage>
</organism>
<feature type="transmembrane region" description="Helical" evidence="7">
    <location>
        <begin position="366"/>
        <end position="386"/>
    </location>
</feature>
<feature type="transmembrane region" description="Helical" evidence="7">
    <location>
        <begin position="265"/>
        <end position="289"/>
    </location>
</feature>
<dbReference type="PROSITE" id="PS50850">
    <property type="entry name" value="MFS"/>
    <property type="match status" value="1"/>
</dbReference>
<proteinExistence type="predicted"/>
<keyword evidence="2" id="KW-0813">Transport</keyword>
<keyword evidence="4 7" id="KW-0812">Transmembrane</keyword>
<dbReference type="PANTHER" id="PTHR42718:SF46">
    <property type="entry name" value="BLR6921 PROTEIN"/>
    <property type="match status" value="1"/>
</dbReference>
<feature type="transmembrane region" description="Helical" evidence="7">
    <location>
        <begin position="162"/>
        <end position="184"/>
    </location>
</feature>
<dbReference type="Gene3D" id="1.20.1720.10">
    <property type="entry name" value="Multidrug resistance protein D"/>
    <property type="match status" value="1"/>
</dbReference>
<dbReference type="InterPro" id="IPR011701">
    <property type="entry name" value="MFS"/>
</dbReference>
<evidence type="ECO:0000256" key="3">
    <source>
        <dbReference type="ARBA" id="ARBA00022475"/>
    </source>
</evidence>
<feature type="transmembrane region" description="Helical" evidence="7">
    <location>
        <begin position="134"/>
        <end position="156"/>
    </location>
</feature>
<name>A0ABP5FLF1_9ACTN</name>
<feature type="transmembrane region" description="Helical" evidence="7">
    <location>
        <begin position="76"/>
        <end position="95"/>
    </location>
</feature>
<evidence type="ECO:0000256" key="5">
    <source>
        <dbReference type="ARBA" id="ARBA00022989"/>
    </source>
</evidence>
<feature type="transmembrane region" description="Helical" evidence="7">
    <location>
        <begin position="443"/>
        <end position="462"/>
    </location>
</feature>
<feature type="transmembrane region" description="Helical" evidence="7">
    <location>
        <begin position="339"/>
        <end position="360"/>
    </location>
</feature>
<dbReference type="PROSITE" id="PS00216">
    <property type="entry name" value="SUGAR_TRANSPORT_1"/>
    <property type="match status" value="1"/>
</dbReference>
<reference evidence="10" key="1">
    <citation type="journal article" date="2019" name="Int. J. Syst. Evol. Microbiol.">
        <title>The Global Catalogue of Microorganisms (GCM) 10K type strain sequencing project: providing services to taxonomists for standard genome sequencing and annotation.</title>
        <authorList>
            <consortium name="The Broad Institute Genomics Platform"/>
            <consortium name="The Broad Institute Genome Sequencing Center for Infectious Disease"/>
            <person name="Wu L."/>
            <person name="Ma J."/>
        </authorList>
    </citation>
    <scope>NUCLEOTIDE SEQUENCE [LARGE SCALE GENOMIC DNA]</scope>
    <source>
        <strain evidence="10">JCM 16014</strain>
    </source>
</reference>
<keyword evidence="6 7" id="KW-0472">Membrane</keyword>
<comment type="subcellular location">
    <subcellularLocation>
        <location evidence="1">Cell membrane</location>
        <topology evidence="1">Multi-pass membrane protein</topology>
    </subcellularLocation>
</comment>
<protein>
    <submittedName>
        <fullName evidence="9">DHA2 family efflux MFS transporter permease subunit</fullName>
    </submittedName>
</protein>
<feature type="transmembrane region" description="Helical" evidence="7">
    <location>
        <begin position="416"/>
        <end position="437"/>
    </location>
</feature>
<evidence type="ECO:0000256" key="6">
    <source>
        <dbReference type="ARBA" id="ARBA00023136"/>
    </source>
</evidence>
<feature type="transmembrane region" description="Helical" evidence="7">
    <location>
        <begin position="222"/>
        <end position="245"/>
    </location>
</feature>
<evidence type="ECO:0000256" key="1">
    <source>
        <dbReference type="ARBA" id="ARBA00004651"/>
    </source>
</evidence>
<dbReference type="InterPro" id="IPR005829">
    <property type="entry name" value="Sugar_transporter_CS"/>
</dbReference>
<evidence type="ECO:0000256" key="7">
    <source>
        <dbReference type="SAM" id="Phobius"/>
    </source>
</evidence>
<feature type="transmembrane region" description="Helical" evidence="7">
    <location>
        <begin position="301"/>
        <end position="318"/>
    </location>
</feature>
<evidence type="ECO:0000313" key="10">
    <source>
        <dbReference type="Proteomes" id="UP001500751"/>
    </source>
</evidence>
<evidence type="ECO:0000256" key="4">
    <source>
        <dbReference type="ARBA" id="ARBA00022692"/>
    </source>
</evidence>
<evidence type="ECO:0000259" key="8">
    <source>
        <dbReference type="PROSITE" id="PS50850"/>
    </source>
</evidence>
<dbReference type="Pfam" id="PF07690">
    <property type="entry name" value="MFS_1"/>
    <property type="match status" value="1"/>
</dbReference>
<gene>
    <name evidence="9" type="ORF">GCM10009839_30510</name>
</gene>
<evidence type="ECO:0000256" key="2">
    <source>
        <dbReference type="ARBA" id="ARBA00022448"/>
    </source>
</evidence>
<sequence>MDRLHHRWAALALLCLAQFMLIVDVTGMNLALPSIARDLDLGRAGLTWVAAAYTLCFGGLLLLGGRLADGLGRRRAFLIGLAAFTLASLISGVAHSGGQLIAGRAVQGVAAALLSPAALSIITTSFHGPERTKALGVWGAIAGGGAAVGVLVGGALTSGPGWRWVFFVNLPVGVAVAVLLPRLVPASLPARVLRDVDVPGALAATTTVGLVVYGLIHAGSDGWATMWTLVPLGGAVIGVGVLVAVERRAVDPLLRPGVVLERSVVAGTVVMFAATVVLITGFFLVSWYLQHRAGYSALKTGLVYVPVAVATGLGAHGASRMIGGAGAGASAGVGARLGFRGTAAVGFALAALGAGLLTRVPASGNAVVGVLPGFVVLSAGIGMVLVTATTVAMHRVGGEEATAGVVSGVVNTGHELGSALGVAVASILAAASIGPAGGGVGGFHTAFGVMVGVAVVAGVGVLRGLPAGRVEVGTGAGAVFMH</sequence>
<dbReference type="PRINTS" id="PR01036">
    <property type="entry name" value="TCRTETB"/>
</dbReference>
<dbReference type="PANTHER" id="PTHR42718">
    <property type="entry name" value="MAJOR FACILITATOR SUPERFAMILY MULTIDRUG TRANSPORTER MFSC"/>
    <property type="match status" value="1"/>
</dbReference>
<comment type="caution">
    <text evidence="9">The sequence shown here is derived from an EMBL/GenBank/DDBJ whole genome shotgun (WGS) entry which is preliminary data.</text>
</comment>
<keyword evidence="10" id="KW-1185">Reference proteome</keyword>
<dbReference type="InterPro" id="IPR020846">
    <property type="entry name" value="MFS_dom"/>
</dbReference>
<dbReference type="SUPFAM" id="SSF103473">
    <property type="entry name" value="MFS general substrate transporter"/>
    <property type="match status" value="1"/>
</dbReference>
<feature type="transmembrane region" description="Helical" evidence="7">
    <location>
        <begin position="101"/>
        <end position="122"/>
    </location>
</feature>
<feature type="transmembrane region" description="Helical" evidence="7">
    <location>
        <begin position="46"/>
        <end position="64"/>
    </location>
</feature>
<feature type="domain" description="Major facilitator superfamily (MFS) profile" evidence="8">
    <location>
        <begin position="10"/>
        <end position="469"/>
    </location>
</feature>